<keyword evidence="1" id="KW-1133">Transmembrane helix</keyword>
<dbReference type="Proteomes" id="UP001608902">
    <property type="component" value="Unassembled WGS sequence"/>
</dbReference>
<protein>
    <recommendedName>
        <fullName evidence="4">Transmembrane protein</fullName>
    </recommendedName>
</protein>
<keyword evidence="3" id="KW-1185">Reference proteome</keyword>
<evidence type="ECO:0000313" key="3">
    <source>
        <dbReference type="Proteomes" id="UP001608902"/>
    </source>
</evidence>
<sequence length="144" mass="16359">MLSILCFLTPAVVTVSDLLYIGLCVFATVLALISFLLLLAVKKQRKELLLPYVFYAVLCALASIVVIFMCIWALTSSRSTPSKKLLRMLKNNDELHDGFESVFGDFEDELQQWRVSHIDCSGALLIHYQLSPAKLFHNRFEEQC</sequence>
<gene>
    <name evidence="2" type="ORF">AB6A40_010388</name>
</gene>
<dbReference type="AlphaFoldDB" id="A0ABD6EZL8"/>
<dbReference type="Pfam" id="PF25093">
    <property type="entry name" value="DUF7807"/>
    <property type="match status" value="1"/>
</dbReference>
<accession>A0ABD6EZL8</accession>
<evidence type="ECO:0008006" key="4">
    <source>
        <dbReference type="Google" id="ProtNLM"/>
    </source>
</evidence>
<keyword evidence="1" id="KW-0812">Transmembrane</keyword>
<feature type="transmembrane region" description="Helical" evidence="1">
    <location>
        <begin position="52"/>
        <end position="74"/>
    </location>
</feature>
<keyword evidence="1" id="KW-0472">Membrane</keyword>
<reference evidence="2 3" key="1">
    <citation type="submission" date="2024-08" db="EMBL/GenBank/DDBJ databases">
        <title>Gnathostoma spinigerum genome.</title>
        <authorList>
            <person name="Gonzalez-Bertolin B."/>
            <person name="Monzon S."/>
            <person name="Zaballos A."/>
            <person name="Jimenez P."/>
            <person name="Dekumyoy P."/>
            <person name="Varona S."/>
            <person name="Cuesta I."/>
            <person name="Sumanam S."/>
            <person name="Adisakwattana P."/>
            <person name="Gasser R.B."/>
            <person name="Hernandez-Gonzalez A."/>
            <person name="Young N.D."/>
            <person name="Perteguer M.J."/>
        </authorList>
    </citation>
    <scope>NUCLEOTIDE SEQUENCE [LARGE SCALE GENOMIC DNA]</scope>
    <source>
        <strain evidence="2">AL3</strain>
        <tissue evidence="2">Liver</tissue>
    </source>
</reference>
<feature type="transmembrane region" description="Helical" evidence="1">
    <location>
        <begin position="18"/>
        <end position="40"/>
    </location>
</feature>
<name>A0ABD6EZL8_9BILA</name>
<evidence type="ECO:0000313" key="2">
    <source>
        <dbReference type="EMBL" id="MFH4983679.1"/>
    </source>
</evidence>
<dbReference type="InterPro" id="IPR056709">
    <property type="entry name" value="DUF7807"/>
</dbReference>
<comment type="caution">
    <text evidence="2">The sequence shown here is derived from an EMBL/GenBank/DDBJ whole genome shotgun (WGS) entry which is preliminary data.</text>
</comment>
<evidence type="ECO:0000256" key="1">
    <source>
        <dbReference type="SAM" id="Phobius"/>
    </source>
</evidence>
<organism evidence="2 3">
    <name type="scientific">Gnathostoma spinigerum</name>
    <dbReference type="NCBI Taxonomy" id="75299"/>
    <lineage>
        <taxon>Eukaryota</taxon>
        <taxon>Metazoa</taxon>
        <taxon>Ecdysozoa</taxon>
        <taxon>Nematoda</taxon>
        <taxon>Chromadorea</taxon>
        <taxon>Rhabditida</taxon>
        <taxon>Spirurina</taxon>
        <taxon>Gnathostomatomorpha</taxon>
        <taxon>Gnathostomatoidea</taxon>
        <taxon>Gnathostomatidae</taxon>
        <taxon>Gnathostoma</taxon>
    </lineage>
</organism>
<dbReference type="EMBL" id="JBGFUD010013284">
    <property type="protein sequence ID" value="MFH4983679.1"/>
    <property type="molecule type" value="Genomic_DNA"/>
</dbReference>
<proteinExistence type="predicted"/>